<proteinExistence type="predicted"/>
<sequence length="64" mass="7705">MFQVAVKQIVNNPYFVRKTDTIDFEAFVDYLNKNFMILTKHQFSIDELKKMDKEDLIAYIIAIW</sequence>
<gene>
    <name evidence="1" type="ORF">NCTC10135_00817</name>
</gene>
<dbReference type="Proteomes" id="UP000259864">
    <property type="component" value="Chromosome 1"/>
</dbReference>
<organism evidence="1 2">
    <name type="scientific">Metamycoplasma alkalescens</name>
    <dbReference type="NCBI Taxonomy" id="45363"/>
    <lineage>
        <taxon>Bacteria</taxon>
        <taxon>Bacillati</taxon>
        <taxon>Mycoplasmatota</taxon>
        <taxon>Mycoplasmoidales</taxon>
        <taxon>Metamycoplasmataceae</taxon>
        <taxon>Metamycoplasma</taxon>
    </lineage>
</organism>
<dbReference type="KEGG" id="mala:NCTC10135_00817"/>
<protein>
    <submittedName>
        <fullName evidence="1">Preprotein translocase subunit SecA</fullName>
    </submittedName>
</protein>
<name>A0A3B0PFL6_9BACT</name>
<evidence type="ECO:0000313" key="2">
    <source>
        <dbReference type="Proteomes" id="UP000259864"/>
    </source>
</evidence>
<dbReference type="EMBL" id="LS991949">
    <property type="protein sequence ID" value="SYV90296.1"/>
    <property type="molecule type" value="Genomic_DNA"/>
</dbReference>
<dbReference type="AlphaFoldDB" id="A0A3B0PFL6"/>
<reference evidence="2" key="1">
    <citation type="submission" date="2018-06" db="EMBL/GenBank/DDBJ databases">
        <authorList>
            <consortium name="Pathogen Informatics"/>
        </authorList>
    </citation>
    <scope>NUCLEOTIDE SEQUENCE [LARGE SCALE GENOMIC DNA]</scope>
    <source>
        <strain evidence="2">NCTC10135</strain>
    </source>
</reference>
<feature type="non-terminal residue" evidence="1">
    <location>
        <position position="64"/>
    </location>
</feature>
<evidence type="ECO:0000313" key="1">
    <source>
        <dbReference type="EMBL" id="SYV90296.1"/>
    </source>
</evidence>
<accession>A0A3B0PFL6</accession>